<sequence length="76" mass="9007">MWNGLCRVVDAEDVCLCQAAPKCMRHGWSNNNKQGYEKEKKWEEMTEMKMKMACCFNAERETRRTTEGKPKTRLPY</sequence>
<reference evidence="1 2" key="1">
    <citation type="submission" date="2018-06" db="EMBL/GenBank/DDBJ databases">
        <title>Genome analysis of cellulolytic fungus Trichoderma lentiforme CFAM-422.</title>
        <authorList>
            <person name="Steindorff A.S."/>
            <person name="Formighieri E.F."/>
            <person name="Midorikawa G.E.O."/>
            <person name="Tamietti M.S."/>
            <person name="Ramos E.Z."/>
            <person name="Silva A.S."/>
            <person name="Bon E.P.S."/>
            <person name="Mendes T.D."/>
            <person name="Damaso M.C.T."/>
            <person name="Favaro L.C.L."/>
        </authorList>
    </citation>
    <scope>NUCLEOTIDE SEQUENCE [LARGE SCALE GENOMIC DNA]</scope>
    <source>
        <strain evidence="1 2">CFAM-422</strain>
    </source>
</reference>
<protein>
    <submittedName>
        <fullName evidence="1">Uncharacterized protein</fullName>
    </submittedName>
</protein>
<dbReference type="Proteomes" id="UP000801864">
    <property type="component" value="Unassembled WGS sequence"/>
</dbReference>
<dbReference type="EMBL" id="QLNT01000008">
    <property type="protein sequence ID" value="KAF3072659.1"/>
    <property type="molecule type" value="Genomic_DNA"/>
</dbReference>
<dbReference type="AlphaFoldDB" id="A0A9P5CEM7"/>
<organism evidence="1 2">
    <name type="scientific">Trichoderma lentiforme</name>
    <dbReference type="NCBI Taxonomy" id="1567552"/>
    <lineage>
        <taxon>Eukaryota</taxon>
        <taxon>Fungi</taxon>
        <taxon>Dikarya</taxon>
        <taxon>Ascomycota</taxon>
        <taxon>Pezizomycotina</taxon>
        <taxon>Sordariomycetes</taxon>
        <taxon>Hypocreomycetidae</taxon>
        <taxon>Hypocreales</taxon>
        <taxon>Hypocreaceae</taxon>
        <taxon>Trichoderma</taxon>
    </lineage>
</organism>
<gene>
    <name evidence="1" type="ORF">CFAM422_005570</name>
</gene>
<keyword evidence="2" id="KW-1185">Reference proteome</keyword>
<comment type="caution">
    <text evidence="1">The sequence shown here is derived from an EMBL/GenBank/DDBJ whole genome shotgun (WGS) entry which is preliminary data.</text>
</comment>
<accession>A0A9P5CEM7</accession>
<name>A0A9P5CEM7_9HYPO</name>
<proteinExistence type="predicted"/>
<evidence type="ECO:0000313" key="1">
    <source>
        <dbReference type="EMBL" id="KAF3072659.1"/>
    </source>
</evidence>
<evidence type="ECO:0000313" key="2">
    <source>
        <dbReference type="Proteomes" id="UP000801864"/>
    </source>
</evidence>